<dbReference type="Proteomes" id="UP001478817">
    <property type="component" value="Unassembled WGS sequence"/>
</dbReference>
<dbReference type="RefSeq" id="WP_349183142.1">
    <property type="nucleotide sequence ID" value="NZ_JBBNGS010000020.1"/>
</dbReference>
<proteinExistence type="predicted"/>
<organism evidence="3 4">
    <name type="scientific">Paratractidigestivibacter faecalis</name>
    <dbReference type="NCBI Taxonomy" id="2292441"/>
    <lineage>
        <taxon>Bacteria</taxon>
        <taxon>Bacillati</taxon>
        <taxon>Actinomycetota</taxon>
        <taxon>Coriobacteriia</taxon>
        <taxon>Coriobacteriales</taxon>
        <taxon>Atopobiaceae</taxon>
        <taxon>Paratractidigestivibacter</taxon>
    </lineage>
</organism>
<dbReference type="InterPro" id="IPR006976">
    <property type="entry name" value="VanZ-like"/>
</dbReference>
<dbReference type="PANTHER" id="PTHR28008:SF1">
    <property type="entry name" value="DOMAIN PROTEIN, PUTATIVE (AFU_ORTHOLOGUE AFUA_3G10980)-RELATED"/>
    <property type="match status" value="1"/>
</dbReference>
<feature type="domain" description="VanZ-like" evidence="2">
    <location>
        <begin position="16"/>
        <end position="153"/>
    </location>
</feature>
<sequence length="161" mass="17541">MSLARNLSRRTLAWGAVLLLWVGFVWGHSLVGGAASSAESGRVVALLRPLFEATGVTDLDLMTFIVRKCAHFSEYAVLGVIARAFWTRVSRELGSRASSSRRRVLLAGLVLTALVPCLDETIQLFVPGRSGSPRDVAIDLAGAATGALLTWFFRRARTRER</sequence>
<accession>A0ABV1IIF6</accession>
<feature type="transmembrane region" description="Helical" evidence="1">
    <location>
        <begin position="105"/>
        <end position="124"/>
    </location>
</feature>
<protein>
    <submittedName>
        <fullName evidence="3">VanZ family protein</fullName>
    </submittedName>
</protein>
<keyword evidence="1" id="KW-1133">Transmembrane helix</keyword>
<keyword evidence="4" id="KW-1185">Reference proteome</keyword>
<reference evidence="3 4" key="1">
    <citation type="submission" date="2024-04" db="EMBL/GenBank/DDBJ databases">
        <title>Human intestinal bacterial collection.</title>
        <authorList>
            <person name="Pauvert C."/>
            <person name="Hitch T.C.A."/>
            <person name="Clavel T."/>
        </authorList>
    </citation>
    <scope>NUCLEOTIDE SEQUENCE [LARGE SCALE GENOMIC DNA]</scope>
    <source>
        <strain evidence="3 4">CLA-AA-H197</strain>
    </source>
</reference>
<gene>
    <name evidence="3" type="ORF">AAAT05_08870</name>
</gene>
<keyword evidence="1" id="KW-0472">Membrane</keyword>
<name>A0ABV1IIF6_9ACTN</name>
<dbReference type="EMBL" id="JBBNGS010000020">
    <property type="protein sequence ID" value="MEQ2638447.1"/>
    <property type="molecule type" value="Genomic_DNA"/>
</dbReference>
<dbReference type="PANTHER" id="PTHR28008">
    <property type="entry name" value="DOMAIN PROTEIN, PUTATIVE (AFU_ORTHOLOGUE AFUA_3G10980)-RELATED"/>
    <property type="match status" value="1"/>
</dbReference>
<evidence type="ECO:0000259" key="2">
    <source>
        <dbReference type="Pfam" id="PF04892"/>
    </source>
</evidence>
<evidence type="ECO:0000313" key="4">
    <source>
        <dbReference type="Proteomes" id="UP001478817"/>
    </source>
</evidence>
<dbReference type="Pfam" id="PF04892">
    <property type="entry name" value="VanZ"/>
    <property type="match status" value="1"/>
</dbReference>
<dbReference type="NCBIfam" id="NF037970">
    <property type="entry name" value="vanZ_1"/>
    <property type="match status" value="1"/>
</dbReference>
<feature type="transmembrane region" description="Helical" evidence="1">
    <location>
        <begin position="136"/>
        <end position="153"/>
    </location>
</feature>
<evidence type="ECO:0000256" key="1">
    <source>
        <dbReference type="SAM" id="Phobius"/>
    </source>
</evidence>
<evidence type="ECO:0000313" key="3">
    <source>
        <dbReference type="EMBL" id="MEQ2638447.1"/>
    </source>
</evidence>
<keyword evidence="1" id="KW-0812">Transmembrane</keyword>
<comment type="caution">
    <text evidence="3">The sequence shown here is derived from an EMBL/GenBank/DDBJ whole genome shotgun (WGS) entry which is preliminary data.</text>
</comment>